<comment type="caution">
    <text evidence="7">The sequence shown here is derived from an EMBL/GenBank/DDBJ whole genome shotgun (WGS) entry which is preliminary data.</text>
</comment>
<dbReference type="Gene3D" id="3.40.190.10">
    <property type="entry name" value="Periplasmic binding protein-like II"/>
    <property type="match status" value="2"/>
</dbReference>
<evidence type="ECO:0000256" key="3">
    <source>
        <dbReference type="ARBA" id="ARBA00023125"/>
    </source>
</evidence>
<dbReference type="PROSITE" id="PS50931">
    <property type="entry name" value="HTH_LYSR"/>
    <property type="match status" value="1"/>
</dbReference>
<evidence type="ECO:0000259" key="6">
    <source>
        <dbReference type="PROSITE" id="PS50931"/>
    </source>
</evidence>
<keyword evidence="2" id="KW-0805">Transcription regulation</keyword>
<dbReference type="Pfam" id="PF03466">
    <property type="entry name" value="LysR_substrate"/>
    <property type="match status" value="1"/>
</dbReference>
<dbReference type="InterPro" id="IPR005119">
    <property type="entry name" value="LysR_subst-bd"/>
</dbReference>
<proteinExistence type="inferred from homology"/>
<dbReference type="Gene3D" id="1.10.10.10">
    <property type="entry name" value="Winged helix-like DNA-binding domain superfamily/Winged helix DNA-binding domain"/>
    <property type="match status" value="1"/>
</dbReference>
<feature type="domain" description="HTH lysR-type" evidence="6">
    <location>
        <begin position="1"/>
        <end position="58"/>
    </location>
</feature>
<dbReference type="InterPro" id="IPR036390">
    <property type="entry name" value="WH_DNA-bd_sf"/>
</dbReference>
<dbReference type="RefSeq" id="WP_172186486.1">
    <property type="nucleotide sequence ID" value="NZ_CAWPPK010000113.1"/>
</dbReference>
<keyword evidence="4" id="KW-0804">Transcription</keyword>
<dbReference type="EMBL" id="SRRZ01000020">
    <property type="protein sequence ID" value="NQE33820.1"/>
    <property type="molecule type" value="Genomic_DNA"/>
</dbReference>
<dbReference type="PRINTS" id="PR00039">
    <property type="entry name" value="HTHLYSR"/>
</dbReference>
<dbReference type="InterPro" id="IPR036388">
    <property type="entry name" value="WH-like_DNA-bd_sf"/>
</dbReference>
<dbReference type="PANTHER" id="PTHR30346:SF0">
    <property type="entry name" value="HCA OPERON TRANSCRIPTIONAL ACTIVATOR HCAR"/>
    <property type="match status" value="1"/>
</dbReference>
<accession>A0ABX2CTV7</accession>
<protein>
    <submittedName>
        <fullName evidence="7">Hca operon transcriptional activator HcaR</fullName>
    </submittedName>
</protein>
<keyword evidence="5" id="KW-0472">Membrane</keyword>
<dbReference type="CDD" id="cd08414">
    <property type="entry name" value="PBP2_LTTR_aromatics_like"/>
    <property type="match status" value="1"/>
</dbReference>
<dbReference type="SUPFAM" id="SSF46785">
    <property type="entry name" value="Winged helix' DNA-binding domain"/>
    <property type="match status" value="1"/>
</dbReference>
<feature type="transmembrane region" description="Helical" evidence="5">
    <location>
        <begin position="226"/>
        <end position="245"/>
    </location>
</feature>
<organism evidence="7 8">
    <name type="scientific">Microcoleus asticus IPMA8</name>
    <dbReference type="NCBI Taxonomy" id="2563858"/>
    <lineage>
        <taxon>Bacteria</taxon>
        <taxon>Bacillati</taxon>
        <taxon>Cyanobacteriota</taxon>
        <taxon>Cyanophyceae</taxon>
        <taxon>Oscillatoriophycideae</taxon>
        <taxon>Oscillatoriales</taxon>
        <taxon>Microcoleaceae</taxon>
        <taxon>Microcoleus</taxon>
        <taxon>Microcoleus asticus</taxon>
    </lineage>
</organism>
<dbReference type="Proteomes" id="UP000702425">
    <property type="component" value="Unassembled WGS sequence"/>
</dbReference>
<dbReference type="PANTHER" id="PTHR30346">
    <property type="entry name" value="TRANSCRIPTIONAL DUAL REGULATOR HCAR-RELATED"/>
    <property type="match status" value="1"/>
</dbReference>
<evidence type="ECO:0000313" key="7">
    <source>
        <dbReference type="EMBL" id="NQE33820.1"/>
    </source>
</evidence>
<keyword evidence="8" id="KW-1185">Reference proteome</keyword>
<comment type="similarity">
    <text evidence="1">Belongs to the LysR transcriptional regulatory family.</text>
</comment>
<evidence type="ECO:0000313" key="8">
    <source>
        <dbReference type="Proteomes" id="UP000702425"/>
    </source>
</evidence>
<keyword evidence="5" id="KW-0812">Transmembrane</keyword>
<keyword evidence="3" id="KW-0238">DNA-binding</keyword>
<dbReference type="Pfam" id="PF00126">
    <property type="entry name" value="HTH_1"/>
    <property type="match status" value="1"/>
</dbReference>
<evidence type="ECO:0000256" key="2">
    <source>
        <dbReference type="ARBA" id="ARBA00023015"/>
    </source>
</evidence>
<evidence type="ECO:0000256" key="1">
    <source>
        <dbReference type="ARBA" id="ARBA00009437"/>
    </source>
</evidence>
<name>A0ABX2CTV7_9CYAN</name>
<dbReference type="InterPro" id="IPR000847">
    <property type="entry name" value="LysR_HTH_N"/>
</dbReference>
<keyword evidence="5" id="KW-1133">Transmembrane helix</keyword>
<reference evidence="7 8" key="1">
    <citation type="journal article" date="2020" name="Sci. Rep.">
        <title>A novel cyanobacterial geosmin producer, revising GeoA distribution and dispersion patterns in Bacteria.</title>
        <authorList>
            <person name="Churro C."/>
            <person name="Semedo-Aguiar A.P."/>
            <person name="Silva A.D."/>
            <person name="Pereira-Leal J.B."/>
            <person name="Leite R.B."/>
        </authorList>
    </citation>
    <scope>NUCLEOTIDE SEQUENCE [LARGE SCALE GENOMIC DNA]</scope>
    <source>
        <strain evidence="7 8">IPMA8</strain>
    </source>
</reference>
<sequence>MELRHLRYFIAVAEELNFSRAAERLHMAQPPLSQQIMALENEIEVQLFDRTKRPLQLTWAGQVFLEETRLVFAQVDNAVKTAKRASRGEIGRLIVGFNSSMANCLLPEILRVFRDRFPKVELTWRELATSLQLQALRDRHLDVGFFHLMSSMIQESDLCSVTIWQEPLIAALPENHRLVNEIQVSLKELAQESFILPSRRFAPGLSEQIEHLCQQFGFYPNVIQEGTMMLTILGLVAGGVGIALLPANAQNIQRKGVIYKSIAESTPTVPMAAVWRADDNSPILREFLEVTMAMAK</sequence>
<gene>
    <name evidence="7" type="primary">hcaR_1</name>
    <name evidence="7" type="ORF">E5S67_01541</name>
</gene>
<dbReference type="SUPFAM" id="SSF53850">
    <property type="entry name" value="Periplasmic binding protein-like II"/>
    <property type="match status" value="1"/>
</dbReference>
<evidence type="ECO:0000256" key="5">
    <source>
        <dbReference type="SAM" id="Phobius"/>
    </source>
</evidence>
<evidence type="ECO:0000256" key="4">
    <source>
        <dbReference type="ARBA" id="ARBA00023163"/>
    </source>
</evidence>